<evidence type="ECO:0000313" key="2">
    <source>
        <dbReference type="EMBL" id="KAF1972607.1"/>
    </source>
</evidence>
<feature type="region of interest" description="Disordered" evidence="1">
    <location>
        <begin position="431"/>
        <end position="456"/>
    </location>
</feature>
<reference evidence="2" key="1">
    <citation type="journal article" date="2020" name="Stud. Mycol.">
        <title>101 Dothideomycetes genomes: a test case for predicting lifestyles and emergence of pathogens.</title>
        <authorList>
            <person name="Haridas S."/>
            <person name="Albert R."/>
            <person name="Binder M."/>
            <person name="Bloem J."/>
            <person name="Labutti K."/>
            <person name="Salamov A."/>
            <person name="Andreopoulos B."/>
            <person name="Baker S."/>
            <person name="Barry K."/>
            <person name="Bills G."/>
            <person name="Bluhm B."/>
            <person name="Cannon C."/>
            <person name="Castanera R."/>
            <person name="Culley D."/>
            <person name="Daum C."/>
            <person name="Ezra D."/>
            <person name="Gonzalez J."/>
            <person name="Henrissat B."/>
            <person name="Kuo A."/>
            <person name="Liang C."/>
            <person name="Lipzen A."/>
            <person name="Lutzoni F."/>
            <person name="Magnuson J."/>
            <person name="Mondo S."/>
            <person name="Nolan M."/>
            <person name="Ohm R."/>
            <person name="Pangilinan J."/>
            <person name="Park H.-J."/>
            <person name="Ramirez L."/>
            <person name="Alfaro M."/>
            <person name="Sun H."/>
            <person name="Tritt A."/>
            <person name="Yoshinaga Y."/>
            <person name="Zwiers L.-H."/>
            <person name="Turgeon B."/>
            <person name="Goodwin S."/>
            <person name="Spatafora J."/>
            <person name="Crous P."/>
            <person name="Grigoriev I."/>
        </authorList>
    </citation>
    <scope>NUCLEOTIDE SEQUENCE</scope>
    <source>
        <strain evidence="2">CBS 107.79</strain>
    </source>
</reference>
<feature type="region of interest" description="Disordered" evidence="1">
    <location>
        <begin position="1"/>
        <end position="27"/>
    </location>
</feature>
<feature type="region of interest" description="Disordered" evidence="1">
    <location>
        <begin position="262"/>
        <end position="343"/>
    </location>
</feature>
<feature type="compositionally biased region" description="Basic and acidic residues" evidence="1">
    <location>
        <begin position="374"/>
        <end position="399"/>
    </location>
</feature>
<proteinExistence type="predicted"/>
<feature type="compositionally biased region" description="Low complexity" evidence="1">
    <location>
        <begin position="877"/>
        <end position="890"/>
    </location>
</feature>
<feature type="region of interest" description="Disordered" evidence="1">
    <location>
        <begin position="759"/>
        <end position="1025"/>
    </location>
</feature>
<accession>A0A6A5VH39</accession>
<feature type="compositionally biased region" description="Low complexity" evidence="1">
    <location>
        <begin position="1138"/>
        <end position="1160"/>
    </location>
</feature>
<dbReference type="AlphaFoldDB" id="A0A6A5VH39"/>
<dbReference type="EMBL" id="ML976685">
    <property type="protein sequence ID" value="KAF1972607.1"/>
    <property type="molecule type" value="Genomic_DNA"/>
</dbReference>
<sequence length="1227" mass="129952">MASQSNPKPPESEPADGRSHPAPIADPFVLEYGDYGTNFTEEQLEKSKRLLLFEMGVPHYDPSASRPRDPFLLDDPSFNTFHVAANGRYEYGSHSPAFYQYEDELLGGTWQDGWDAIDAFDWGQPVSDKQDGEAQAESDLMGPAPAVVLPRREKSPADDTVQNVPVDTPMEVDDVQHGPLTSLIEVNFSAGSEHANPTPLGPSSPPRDEQDVPTLLASTPSTPRHDPSKLVSLSPPWILSPPAQVNDPSRILIAVAPLEPLEEEASSGDGHQTDLHTSLGGVDESGLTPPEEMIIDDPENVEEVHDAVEEEEGLQPVQSSDSVDGFASPSPVPDEAVTPSDAVADETNIIIKEGQVSSAVGDQDRIQAEISAIAHDESEREDLDSLHDGEKHPVLDDSRNAIATSDEIGVPSITTELVPERIATSSIELGVEAEADSQHSTDKATALPSSDRDVGADIVVPSPTIEQEDAAPVPVKTPVEATITIEAISSPPPTGDQEETAPKPLGTLGDEATTVAEAISSPPPTGEDEDAVSIQENTPKKEGPIASEAIDSPSTMAASVTGAGQMGQPRASTQVNTTEDSDIEGEHLLAPRDGSSADLSVDYAQLPPKEARHLGQAFERMILKGIDAEGEGDVALDQDTASVSSMEPSEPSSSESEALSPPLRLKIGSQLWNEASLTTRETNEEDASKAEDNPTALTAASELSAVKSEDATELFEKKIPSVGDFAPLEGSPIAAFMPAAEGSPVLSKQATPQPWLSALKEAAAAAPSSSSPTAMNHRESDRSSPWPGGFLEEQLLQQSVEQADKPPSPPLEQAPELPPSPFLPEPSTAVEKAKERDRTEPSALETPAEVSDLPEATKNSELTQGPTTPVFGSEGQIEATIAAESSAAEAPAKKRMRPTATRKAKAAQNATKAFSPEEASGSENEASANKKQKKNPPSKVAAKSSSFQAPTVASRVKSATKLAAPPKRQQAKRGLKQVVKDEELVDKEESESQGDEEDDEVEEYIAPLASSAASGRSSRRSLELNYGKRETRGEVKNRIEEVERRRGDDEEQADTNLMQGAVRTQEEEDRLVDVESDAVDDTASATKAKGKPKAKAVPVKAAPAKAVSASKAQPKTPAPKVTSAKAVATPRATRSKGPAKPASPTTPSTGASTSADAAAARNKFGFKAPTGRKRKAKEAFDTPETPLPDAGPLKRQTRQASAAQEEAERQAEVESNVAKRTRGAQKK</sequence>
<name>A0A6A5VH39_9PLEO</name>
<evidence type="ECO:0000313" key="3">
    <source>
        <dbReference type="Proteomes" id="UP000800036"/>
    </source>
</evidence>
<feature type="region of interest" description="Disordered" evidence="1">
    <location>
        <begin position="374"/>
        <end position="407"/>
    </location>
</feature>
<dbReference type="Proteomes" id="UP000800036">
    <property type="component" value="Unassembled WGS sequence"/>
</dbReference>
<feature type="compositionally biased region" description="Low complexity" evidence="1">
    <location>
        <begin position="916"/>
        <end position="927"/>
    </location>
</feature>
<feature type="region of interest" description="Disordered" evidence="1">
    <location>
        <begin position="191"/>
        <end position="232"/>
    </location>
</feature>
<evidence type="ECO:0000256" key="1">
    <source>
        <dbReference type="SAM" id="MobiDB-lite"/>
    </source>
</evidence>
<feature type="compositionally biased region" description="Low complexity" evidence="1">
    <location>
        <begin position="1095"/>
        <end position="1112"/>
    </location>
</feature>
<feature type="compositionally biased region" description="Low complexity" evidence="1">
    <location>
        <begin position="791"/>
        <end position="801"/>
    </location>
</feature>
<feature type="compositionally biased region" description="Low complexity" evidence="1">
    <location>
        <begin position="762"/>
        <end position="772"/>
    </location>
</feature>
<feature type="compositionally biased region" description="Acidic residues" evidence="1">
    <location>
        <begin position="1066"/>
        <end position="1080"/>
    </location>
</feature>
<feature type="compositionally biased region" description="Low complexity" evidence="1">
    <location>
        <begin position="642"/>
        <end position="662"/>
    </location>
</feature>
<feature type="compositionally biased region" description="Basic and acidic residues" evidence="1">
    <location>
        <begin position="1039"/>
        <end position="1048"/>
    </location>
</feature>
<feature type="compositionally biased region" description="Pro residues" evidence="1">
    <location>
        <begin position="806"/>
        <end position="824"/>
    </location>
</feature>
<dbReference type="OrthoDB" id="10596640at2759"/>
<keyword evidence="3" id="KW-1185">Reference proteome</keyword>
<feature type="region of interest" description="Disordered" evidence="1">
    <location>
        <begin position="1039"/>
        <end position="1227"/>
    </location>
</feature>
<feature type="region of interest" description="Disordered" evidence="1">
    <location>
        <begin position="486"/>
        <end position="599"/>
    </location>
</feature>
<protein>
    <submittedName>
        <fullName evidence="2">Uncharacterized protein</fullName>
    </submittedName>
</protein>
<dbReference type="PRINTS" id="PR01503">
    <property type="entry name" value="TREACLE"/>
</dbReference>
<feature type="compositionally biased region" description="Basic residues" evidence="1">
    <location>
        <begin position="893"/>
        <end position="905"/>
    </location>
</feature>
<feature type="compositionally biased region" description="Polar residues" evidence="1">
    <location>
        <begin position="857"/>
        <end position="867"/>
    </location>
</feature>
<feature type="compositionally biased region" description="Basic and acidic residues" evidence="1">
    <location>
        <begin position="831"/>
        <end position="840"/>
    </location>
</feature>
<feature type="region of interest" description="Disordered" evidence="1">
    <location>
        <begin position="631"/>
        <end position="664"/>
    </location>
</feature>
<organism evidence="2 3">
    <name type="scientific">Bimuria novae-zelandiae CBS 107.79</name>
    <dbReference type="NCBI Taxonomy" id="1447943"/>
    <lineage>
        <taxon>Eukaryota</taxon>
        <taxon>Fungi</taxon>
        <taxon>Dikarya</taxon>
        <taxon>Ascomycota</taxon>
        <taxon>Pezizomycotina</taxon>
        <taxon>Dothideomycetes</taxon>
        <taxon>Pleosporomycetidae</taxon>
        <taxon>Pleosporales</taxon>
        <taxon>Massarineae</taxon>
        <taxon>Didymosphaeriaceae</taxon>
        <taxon>Bimuria</taxon>
    </lineage>
</organism>
<feature type="compositionally biased region" description="Acidic residues" evidence="1">
    <location>
        <begin position="983"/>
        <end position="1003"/>
    </location>
</feature>
<gene>
    <name evidence="2" type="ORF">BU23DRAFT_568820</name>
</gene>